<dbReference type="RefSeq" id="WP_206101059.1">
    <property type="nucleotide sequence ID" value="NZ_CP070969.1"/>
</dbReference>
<reference evidence="2 3" key="1">
    <citation type="submission" date="2021-02" db="EMBL/GenBank/DDBJ databases">
        <title>Paenibacillus tianjinensis sp. nov.</title>
        <authorList>
            <person name="Liu H."/>
        </authorList>
    </citation>
    <scope>NUCLEOTIDE SEQUENCE [LARGE SCALE GENOMIC DNA]</scope>
    <source>
        <strain evidence="2 3">TB2019</strain>
    </source>
</reference>
<dbReference type="InterPro" id="IPR003615">
    <property type="entry name" value="HNH_nuc"/>
</dbReference>
<dbReference type="Proteomes" id="UP000663452">
    <property type="component" value="Chromosome"/>
</dbReference>
<sequence length="182" mass="21544">MGIKNDYSIKDGAAFIHVTRKNGDKFDVIIDEEDLEIIDELDFKVHVSWHRDNQQYYAEICQYLGIIEGKPRYKTLLIHRLVTKAHKGTHVDHKNHDSLDNRKDNLRVTEANKNLKHRKTKNTNNKSGYRNVCWEKNVKMWMVQLQIDGKNTRLGYFDDVHEAGRYAEKMRNTYYGDFKGKE</sequence>
<protein>
    <recommendedName>
        <fullName evidence="1">HNH nuclease domain-containing protein</fullName>
    </recommendedName>
</protein>
<dbReference type="Gene3D" id="3.90.75.20">
    <property type="match status" value="1"/>
</dbReference>
<proteinExistence type="predicted"/>
<dbReference type="InterPro" id="IPR044925">
    <property type="entry name" value="His-Me_finger_sf"/>
</dbReference>
<keyword evidence="3" id="KW-1185">Reference proteome</keyword>
<accession>A0ABX7L840</accession>
<evidence type="ECO:0000313" key="2">
    <source>
        <dbReference type="EMBL" id="QSF43426.1"/>
    </source>
</evidence>
<feature type="domain" description="HNH nuclease" evidence="1">
    <location>
        <begin position="78"/>
        <end position="114"/>
    </location>
</feature>
<evidence type="ECO:0000259" key="1">
    <source>
        <dbReference type="Pfam" id="PF13392"/>
    </source>
</evidence>
<evidence type="ECO:0000313" key="3">
    <source>
        <dbReference type="Proteomes" id="UP000663452"/>
    </source>
</evidence>
<dbReference type="EMBL" id="CP070969">
    <property type="protein sequence ID" value="QSF43426.1"/>
    <property type="molecule type" value="Genomic_DNA"/>
</dbReference>
<gene>
    <name evidence="2" type="ORF">JRJ22_19370</name>
</gene>
<organism evidence="2 3">
    <name type="scientific">Paenibacillus tianjinensis</name>
    <dbReference type="NCBI Taxonomy" id="2810347"/>
    <lineage>
        <taxon>Bacteria</taxon>
        <taxon>Bacillati</taxon>
        <taxon>Bacillota</taxon>
        <taxon>Bacilli</taxon>
        <taxon>Bacillales</taxon>
        <taxon>Paenibacillaceae</taxon>
        <taxon>Paenibacillus</taxon>
    </lineage>
</organism>
<name>A0ABX7L840_9BACL</name>
<dbReference type="Pfam" id="PF13392">
    <property type="entry name" value="HNH_3"/>
    <property type="match status" value="1"/>
</dbReference>
<dbReference type="SUPFAM" id="SSF54060">
    <property type="entry name" value="His-Me finger endonucleases"/>
    <property type="match status" value="1"/>
</dbReference>